<dbReference type="GO" id="GO:0003993">
    <property type="term" value="F:acid phosphatase activity"/>
    <property type="evidence" value="ECO:0007669"/>
    <property type="project" value="InterPro"/>
</dbReference>
<dbReference type="CDD" id="cd00063">
    <property type="entry name" value="FN3"/>
    <property type="match status" value="1"/>
</dbReference>
<dbReference type="PROSITE" id="PS50853">
    <property type="entry name" value="FN3"/>
    <property type="match status" value="1"/>
</dbReference>
<evidence type="ECO:0000259" key="1">
    <source>
        <dbReference type="PROSITE" id="PS50853"/>
    </source>
</evidence>
<name>A0A0G2AIU8_9BACT</name>
<organism evidence="2 3">
    <name type="scientific">Candidatus Uhrbacteria bacterium GW2011_GWA2_52_8d</name>
    <dbReference type="NCBI Taxonomy" id="1618979"/>
    <lineage>
        <taxon>Bacteria</taxon>
        <taxon>Candidatus Uhriibacteriota</taxon>
    </lineage>
</organism>
<protein>
    <recommendedName>
        <fullName evidence="1">Fibronectin type-III domain-containing protein</fullName>
    </recommendedName>
</protein>
<accession>A0A0G2AIU8</accession>
<gene>
    <name evidence="2" type="ORF">UY76_C0025G0008</name>
</gene>
<dbReference type="Pfam" id="PF16656">
    <property type="entry name" value="Pur_ac_phosph_N"/>
    <property type="match status" value="1"/>
</dbReference>
<dbReference type="Gene3D" id="2.60.40.10">
    <property type="entry name" value="Immunoglobulins"/>
    <property type="match status" value="2"/>
</dbReference>
<proteinExistence type="predicted"/>
<dbReference type="InterPro" id="IPR003961">
    <property type="entry name" value="FN3_dom"/>
</dbReference>
<dbReference type="SUPFAM" id="SSF49265">
    <property type="entry name" value="Fibronectin type III"/>
    <property type="match status" value="1"/>
</dbReference>
<feature type="non-terminal residue" evidence="2">
    <location>
        <position position="1"/>
    </location>
</feature>
<dbReference type="InterPro" id="IPR036116">
    <property type="entry name" value="FN3_sf"/>
</dbReference>
<evidence type="ECO:0000313" key="3">
    <source>
        <dbReference type="Proteomes" id="UP000034054"/>
    </source>
</evidence>
<dbReference type="InterPro" id="IPR015914">
    <property type="entry name" value="PAPs_N"/>
</dbReference>
<dbReference type="SMART" id="SM00060">
    <property type="entry name" value="FN3"/>
    <property type="match status" value="1"/>
</dbReference>
<evidence type="ECO:0000313" key="2">
    <source>
        <dbReference type="EMBL" id="KKW32534.1"/>
    </source>
</evidence>
<feature type="domain" description="Fibronectin type-III" evidence="1">
    <location>
        <begin position="143"/>
        <end position="235"/>
    </location>
</feature>
<reference evidence="2 3" key="1">
    <citation type="journal article" date="2015" name="Nature">
        <title>rRNA introns, odd ribosomes, and small enigmatic genomes across a large radiation of phyla.</title>
        <authorList>
            <person name="Brown C.T."/>
            <person name="Hug L.A."/>
            <person name="Thomas B.C."/>
            <person name="Sharon I."/>
            <person name="Castelle C.J."/>
            <person name="Singh A."/>
            <person name="Wilkins M.J."/>
            <person name="Williams K.H."/>
            <person name="Banfield J.F."/>
        </authorList>
    </citation>
    <scope>NUCLEOTIDE SEQUENCE [LARGE SCALE GENOMIC DNA]</scope>
</reference>
<dbReference type="GO" id="GO:0046872">
    <property type="term" value="F:metal ion binding"/>
    <property type="evidence" value="ECO:0007669"/>
    <property type="project" value="InterPro"/>
</dbReference>
<comment type="caution">
    <text evidence="2">The sequence shown here is derived from an EMBL/GenBank/DDBJ whole genome shotgun (WGS) entry which is preliminary data.</text>
</comment>
<dbReference type="EMBL" id="LCRH01000025">
    <property type="protein sequence ID" value="KKW32534.1"/>
    <property type="molecule type" value="Genomic_DNA"/>
</dbReference>
<dbReference type="AlphaFoldDB" id="A0A0G2AIU8"/>
<sequence>NFALVDGQTYTYGVFARDGDGNYASGTFAQATAVGSSTISQITNFTAMPGDAQIFLTWVNSPAPYTGVMIRRSTSGFPANPTDGTLVIDKAGAPSVPDSYLDAGLTNGTLYYYSAFAHDAVPNYAIPGAQASAMPDDGPPLITGVDVPVRNISRTSIQIRWQTNELATSIVEIGTDPNQYEFGTFTDGTYLEDHSMTILGLQENTLYHFRVSSSDQAGNTTVDIDHVAVTDFRDDDAQWSGYFESPPSATWNGSINATICDNGCNQYYTCNADQTPNCVDPQNAGISASNTCGAIAYADCHDGINDLPHGQNALTDAVFNNWVNDPVGSHLPRLEEIQDACENPPTGYGMPFTNAIWAGRKDTNFTRADRWMSFGACDYANATLVDDPELFMIVESNP</sequence>
<dbReference type="Proteomes" id="UP000034054">
    <property type="component" value="Unassembled WGS sequence"/>
</dbReference>
<dbReference type="InterPro" id="IPR013783">
    <property type="entry name" value="Ig-like_fold"/>
</dbReference>